<dbReference type="NCBIfam" id="TIGR01641">
    <property type="entry name" value="phageSPP1_gp7"/>
    <property type="match status" value="1"/>
</dbReference>
<dbReference type="EMBL" id="JAGQDG010000006">
    <property type="protein sequence ID" value="MBQ0936747.1"/>
    <property type="molecule type" value="Genomic_DNA"/>
</dbReference>
<protein>
    <submittedName>
        <fullName evidence="2">Minor capsid protein</fullName>
    </submittedName>
</protein>
<comment type="caution">
    <text evidence="2">The sequence shown here is derived from an EMBL/GenBank/DDBJ whole genome shotgun (WGS) entry which is preliminary data.</text>
</comment>
<dbReference type="RefSeq" id="WP_210810138.1">
    <property type="nucleotide sequence ID" value="NZ_JAGQDG010000006.1"/>
</dbReference>
<dbReference type="Pfam" id="PF04233">
    <property type="entry name" value="Phage_Mu_F"/>
    <property type="match status" value="1"/>
</dbReference>
<proteinExistence type="predicted"/>
<name>A0ABS5E017_9BURK</name>
<organism evidence="2 3">
    <name type="scientific">Ideonella paludis</name>
    <dbReference type="NCBI Taxonomy" id="1233411"/>
    <lineage>
        <taxon>Bacteria</taxon>
        <taxon>Pseudomonadati</taxon>
        <taxon>Pseudomonadota</taxon>
        <taxon>Betaproteobacteria</taxon>
        <taxon>Burkholderiales</taxon>
        <taxon>Sphaerotilaceae</taxon>
        <taxon>Ideonella</taxon>
    </lineage>
</organism>
<evidence type="ECO:0000313" key="2">
    <source>
        <dbReference type="EMBL" id="MBQ0936747.1"/>
    </source>
</evidence>
<evidence type="ECO:0000313" key="3">
    <source>
        <dbReference type="Proteomes" id="UP000672097"/>
    </source>
</evidence>
<feature type="domain" description="Phage head morphogenesis" evidence="1">
    <location>
        <begin position="53"/>
        <end position="168"/>
    </location>
</feature>
<sequence>MAVEPFGLRFDEAIQYLRGKLPEASVRWDDLAGPVHGKVFTVAGATTADLARDIQDALVKGLESGQTLTAFRKDFDRIVQERGWSYNGKRGWRTAVIFDTNMRSAHMAGRWAQLQANKEARPFLQYRTAGDARVRKQHRQWDGKVYPVDDPFWSTHYPPNGWGCRCTVRAYSQAEMERKGLSQSEPFQMQTRDVVTRDGEITDRVPVGIDPGWDHNVGKSWITPELALGAKIARLPKELRGPVTDKTVSPAFQTAIEANWKAFQNSGKAAQGDAQILGFLDSAMLDGLETVAAVELRGSAIAATADLANAWPQELTDRVPSLLRDYRAVLWDRQAAQLVVVPDVARPAQGQAQVIRVTPNVKTKYGTAAVVTALEAHSTADLATQRYQVIAGRAPR</sequence>
<keyword evidence="3" id="KW-1185">Reference proteome</keyword>
<gene>
    <name evidence="2" type="ORF">KAK11_15545</name>
</gene>
<dbReference type="InterPro" id="IPR006528">
    <property type="entry name" value="Phage_head_morphogenesis_dom"/>
</dbReference>
<reference evidence="2 3" key="1">
    <citation type="submission" date="2021-04" db="EMBL/GenBank/DDBJ databases">
        <title>The genome sequence of type strain Ideonella paludis KCTC 32238.</title>
        <authorList>
            <person name="Liu Y."/>
        </authorList>
    </citation>
    <scope>NUCLEOTIDE SEQUENCE [LARGE SCALE GENOMIC DNA]</scope>
    <source>
        <strain evidence="2 3">KCTC 32238</strain>
    </source>
</reference>
<dbReference type="Proteomes" id="UP000672097">
    <property type="component" value="Unassembled WGS sequence"/>
</dbReference>
<accession>A0ABS5E017</accession>
<evidence type="ECO:0000259" key="1">
    <source>
        <dbReference type="Pfam" id="PF04233"/>
    </source>
</evidence>